<feature type="region of interest" description="Disordered" evidence="18">
    <location>
        <begin position="803"/>
        <end position="838"/>
    </location>
</feature>
<dbReference type="InterPro" id="IPR019594">
    <property type="entry name" value="Glu/Gly-bd"/>
</dbReference>
<keyword evidence="5 19" id="KW-1133">Transmembrane helix</keyword>
<feature type="transmembrane region" description="Helical" evidence="19">
    <location>
        <begin position="761"/>
        <end position="780"/>
    </location>
</feature>
<feature type="domain" description="Ionotropic glutamate receptor C-terminal" evidence="20">
    <location>
        <begin position="365"/>
        <end position="740"/>
    </location>
</feature>
<feature type="binding site" evidence="15">
    <location>
        <position position="629"/>
    </location>
    <ligand>
        <name>L-glutamate</name>
        <dbReference type="ChEBI" id="CHEBI:29985"/>
    </ligand>
</feature>
<evidence type="ECO:0000259" key="21">
    <source>
        <dbReference type="SMART" id="SM00918"/>
    </source>
</evidence>
<keyword evidence="4 19" id="KW-0812">Transmembrane</keyword>
<feature type="binding site" evidence="15">
    <location>
        <position position="675"/>
    </location>
    <ligand>
        <name>L-glutamate</name>
        <dbReference type="ChEBI" id="CHEBI:29985"/>
    </ligand>
</feature>
<dbReference type="PANTHER" id="PTHR18966">
    <property type="entry name" value="IONOTROPIC GLUTAMATE RECEPTOR"/>
    <property type="match status" value="1"/>
</dbReference>
<dbReference type="InterPro" id="IPR015683">
    <property type="entry name" value="Ionotropic_Glu_rcpt"/>
</dbReference>
<dbReference type="Gene3D" id="3.40.50.2300">
    <property type="match status" value="1"/>
</dbReference>
<dbReference type="EMBL" id="CALNXJ010000037">
    <property type="protein sequence ID" value="CAH3142976.1"/>
    <property type="molecule type" value="Genomic_DNA"/>
</dbReference>
<dbReference type="GO" id="GO:0045211">
    <property type="term" value="C:postsynaptic membrane"/>
    <property type="evidence" value="ECO:0007669"/>
    <property type="project" value="UniProtKB-SubCell"/>
</dbReference>
<keyword evidence="9" id="KW-0675">Receptor</keyword>
<keyword evidence="12" id="KW-1071">Ligand-gated ion channel</keyword>
<evidence type="ECO:0000256" key="7">
    <source>
        <dbReference type="ARBA" id="ARBA00023065"/>
    </source>
</evidence>
<feature type="binding site" evidence="15">
    <location>
        <position position="630"/>
    </location>
    <ligand>
        <name>L-glutamate</name>
        <dbReference type="ChEBI" id="CHEBI:29985"/>
    </ligand>
</feature>
<dbReference type="InterPro" id="IPR001508">
    <property type="entry name" value="Iono_Glu_rcpt_met"/>
</dbReference>
<comment type="subcellular location">
    <subcellularLocation>
        <location evidence="1">Cell membrane</location>
        <topology evidence="1">Multi-pass membrane protein</topology>
    </subcellularLocation>
    <subcellularLocation>
        <location evidence="14">Postsynaptic cell membrane</location>
    </subcellularLocation>
</comment>
<dbReference type="InterPro" id="IPR001320">
    <property type="entry name" value="Iontro_rcpt_C"/>
</dbReference>
<feature type="site" description="Interaction with the cone snail toxin Con-ikot-ikot" evidence="16">
    <location>
        <position position="635"/>
    </location>
</feature>
<dbReference type="GO" id="GO:0015276">
    <property type="term" value="F:ligand-gated monoatomic ion channel activity"/>
    <property type="evidence" value="ECO:0007669"/>
    <property type="project" value="InterPro"/>
</dbReference>
<keyword evidence="3" id="KW-1003">Cell membrane</keyword>
<keyword evidence="11" id="KW-0628">Postsynaptic cell membrane</keyword>
<dbReference type="InterPro" id="IPR028082">
    <property type="entry name" value="Peripla_BP_I"/>
</dbReference>
<feature type="site" description="Crucial to convey clamshell closure to channel opening" evidence="16">
    <location>
        <position position="605"/>
    </location>
</feature>
<dbReference type="SUPFAM" id="SSF53822">
    <property type="entry name" value="Periplasmic binding protein-like I"/>
    <property type="match status" value="1"/>
</dbReference>
<dbReference type="Proteomes" id="UP001159428">
    <property type="component" value="Unassembled WGS sequence"/>
</dbReference>
<feature type="transmembrane region" description="Helical" evidence="19">
    <location>
        <begin position="494"/>
        <end position="512"/>
    </location>
</feature>
<feature type="compositionally biased region" description="Basic and acidic residues" evidence="18">
    <location>
        <begin position="811"/>
        <end position="827"/>
    </location>
</feature>
<evidence type="ECO:0000256" key="9">
    <source>
        <dbReference type="ARBA" id="ARBA00023170"/>
    </source>
</evidence>
<evidence type="ECO:0000256" key="19">
    <source>
        <dbReference type="SAM" id="Phobius"/>
    </source>
</evidence>
<keyword evidence="13" id="KW-0407">Ion channel</keyword>
<dbReference type="Pfam" id="PF10613">
    <property type="entry name" value="Lig_chan-Glu_bd"/>
    <property type="match status" value="1"/>
</dbReference>
<evidence type="ECO:0000256" key="6">
    <source>
        <dbReference type="ARBA" id="ARBA00023018"/>
    </source>
</evidence>
<evidence type="ECO:0000256" key="14">
    <source>
        <dbReference type="ARBA" id="ARBA00034100"/>
    </source>
</evidence>
<feature type="domain" description="Ionotropic glutamate receptor L-glutamate and glycine-binding" evidence="21">
    <location>
        <begin position="373"/>
        <end position="437"/>
    </location>
</feature>
<dbReference type="Pfam" id="PF00060">
    <property type="entry name" value="Lig_chan"/>
    <property type="match status" value="1"/>
</dbReference>
<sequence length="865" mass="97297">LCHELLPRKVQAVFLATEGLTVYKFTKMLAVVPLLSLGTNRDSAMENQEVYCNYKYLQPPVTQQSKVIQATLDFLKVKKYSIVYEMHTENEKLAQEGFSPDTNRNGYVFMTPLVSKGKYADFTTLVVQVTEVLTKIKIQEIKVIVLTCGEELVRTVFKIATKLGMVSEDFLWIGTEAVIQALNVTNDRHQDMPIGISNLIGVKLNMSEETIALKALQILASSTQVDSNESVLTVSLPNGSCDGVFHRTSFKKLMSPCRPTTKSLTLNQQVVSDTYDILKLEINPVLRQSWRKIATFQNNGSFQFEENFLPKFDPKPGVASKSLRIVGIEHGQYLYKAGNVTGCIEHGEHCTKEKLQHNSPQPTCEIGVPCYEHSNISSNSSNQLHVFCVSGLMIDLLGLIQDKLSFSYELYLVPDGKYGAIDDVTGLWNGMIGEVLYGKADMALGTITINAQRSQVVDFTTPYGEVGIGMVIANGVSSKPFITMEFLEPFGTSLWFAILLSILTILVALWYLDRKTNEFYINSNSYFSKRAITESLSEKESLTFLESMSYTWSTLVHVPAGSGFPRSLSARLVAIFFAFAMIILSSTYTANLAANKVKDDAEPPVTGIYDEKMTNPPPGFHFGTLKSSSTEAYFKFNRDPRMRKIYDNMKHYNVENVHDGVAKVKSGEFSVYIDDHPYLEHLVSSQHDCSLRIVGEPFGISGYGLVLTKDSSWTQVFSKRILQLSDENALSVLWNKWLVRKCLTKEDFERSPHRLSMSDHSGVFVLVAAGIFISILFLGIERKIAFYQTRRKIIAEESERNEDFELSTTTPREESKMQSSVLDDRSSRRSFTPSTTTYSNSVLQLEQCDNQQQQETNRFKFNSVC</sequence>
<dbReference type="Gene3D" id="1.10.287.70">
    <property type="match status" value="1"/>
</dbReference>
<keyword evidence="2" id="KW-0813">Transport</keyword>
<keyword evidence="6" id="KW-0770">Synapse</keyword>
<evidence type="ECO:0000256" key="13">
    <source>
        <dbReference type="ARBA" id="ARBA00023303"/>
    </source>
</evidence>
<dbReference type="SUPFAM" id="SSF53850">
    <property type="entry name" value="Periplasmic binding protein-like II"/>
    <property type="match status" value="1"/>
</dbReference>
<proteinExistence type="predicted"/>
<dbReference type="SMART" id="SM00079">
    <property type="entry name" value="PBPe"/>
    <property type="match status" value="1"/>
</dbReference>
<dbReference type="GO" id="GO:0038023">
    <property type="term" value="F:signaling receptor activity"/>
    <property type="evidence" value="ECO:0007669"/>
    <property type="project" value="InterPro"/>
</dbReference>
<evidence type="ECO:0000256" key="11">
    <source>
        <dbReference type="ARBA" id="ARBA00023257"/>
    </source>
</evidence>
<feature type="transmembrane region" description="Helical" evidence="19">
    <location>
        <begin position="572"/>
        <end position="594"/>
    </location>
</feature>
<keyword evidence="8 19" id="KW-0472">Membrane</keyword>
<feature type="disulfide bond" evidence="17">
    <location>
        <begin position="689"/>
        <end position="742"/>
    </location>
</feature>
<reference evidence="22 23" key="1">
    <citation type="submission" date="2022-05" db="EMBL/GenBank/DDBJ databases">
        <authorList>
            <consortium name="Genoscope - CEA"/>
            <person name="William W."/>
        </authorList>
    </citation>
    <scope>NUCLEOTIDE SEQUENCE [LARGE SCALE GENOMIC DNA]</scope>
</reference>
<keyword evidence="17" id="KW-1015">Disulfide bond</keyword>
<keyword evidence="10" id="KW-0325">Glycoprotein</keyword>
<evidence type="ECO:0000313" key="23">
    <source>
        <dbReference type="Proteomes" id="UP001159428"/>
    </source>
</evidence>
<keyword evidence="7" id="KW-0406">Ion transport</keyword>
<evidence type="ECO:0000256" key="8">
    <source>
        <dbReference type="ARBA" id="ARBA00023136"/>
    </source>
</evidence>
<feature type="compositionally biased region" description="Low complexity" evidence="18">
    <location>
        <begin position="829"/>
        <end position="838"/>
    </location>
</feature>
<name>A0AAU9XBY5_9CNID</name>
<feature type="non-terminal residue" evidence="22">
    <location>
        <position position="1"/>
    </location>
</feature>
<comment type="caution">
    <text evidence="22">The sequence shown here is derived from an EMBL/GenBank/DDBJ whole genome shotgun (WGS) entry which is preliminary data.</text>
</comment>
<evidence type="ECO:0000256" key="3">
    <source>
        <dbReference type="ARBA" id="ARBA00022475"/>
    </source>
</evidence>
<feature type="binding site" evidence="15">
    <location>
        <position position="448"/>
    </location>
    <ligand>
        <name>L-glutamate</name>
        <dbReference type="ChEBI" id="CHEBI:29985"/>
    </ligand>
</feature>
<dbReference type="InterPro" id="IPR001828">
    <property type="entry name" value="ANF_lig-bd_rcpt"/>
</dbReference>
<dbReference type="PRINTS" id="PR00177">
    <property type="entry name" value="NMDARECEPTOR"/>
</dbReference>
<evidence type="ECO:0000256" key="5">
    <source>
        <dbReference type="ARBA" id="ARBA00022989"/>
    </source>
</evidence>
<dbReference type="Pfam" id="PF01094">
    <property type="entry name" value="ANF_receptor"/>
    <property type="match status" value="1"/>
</dbReference>
<evidence type="ECO:0000256" key="2">
    <source>
        <dbReference type="ARBA" id="ARBA00022448"/>
    </source>
</evidence>
<organism evidence="22 23">
    <name type="scientific">Pocillopora meandrina</name>
    <dbReference type="NCBI Taxonomy" id="46732"/>
    <lineage>
        <taxon>Eukaryota</taxon>
        <taxon>Metazoa</taxon>
        <taxon>Cnidaria</taxon>
        <taxon>Anthozoa</taxon>
        <taxon>Hexacorallia</taxon>
        <taxon>Scleractinia</taxon>
        <taxon>Astrocoeniina</taxon>
        <taxon>Pocilloporidae</taxon>
        <taxon>Pocillopora</taxon>
    </lineage>
</organism>
<evidence type="ECO:0000256" key="18">
    <source>
        <dbReference type="SAM" id="MobiDB-lite"/>
    </source>
</evidence>
<evidence type="ECO:0000256" key="17">
    <source>
        <dbReference type="PIRSR" id="PIRSR601508-3"/>
    </source>
</evidence>
<evidence type="ECO:0000256" key="16">
    <source>
        <dbReference type="PIRSR" id="PIRSR601508-2"/>
    </source>
</evidence>
<feature type="binding site" evidence="15">
    <location>
        <position position="453"/>
    </location>
    <ligand>
        <name>L-glutamate</name>
        <dbReference type="ChEBI" id="CHEBI:29985"/>
    </ligand>
</feature>
<evidence type="ECO:0000256" key="4">
    <source>
        <dbReference type="ARBA" id="ARBA00022692"/>
    </source>
</evidence>
<dbReference type="AlphaFoldDB" id="A0AAU9XBY5"/>
<evidence type="ECO:0000259" key="20">
    <source>
        <dbReference type="SMART" id="SM00079"/>
    </source>
</evidence>
<protein>
    <submittedName>
        <fullName evidence="22">Uncharacterized protein</fullName>
    </submittedName>
</protein>
<accession>A0AAU9XBY5</accession>
<gene>
    <name evidence="22" type="ORF">PMEA_00020364</name>
</gene>
<dbReference type="FunFam" id="3.40.190.10:FF:000024">
    <property type="entry name" value="Glutamate receptor, ionotropic, delta 1"/>
    <property type="match status" value="1"/>
</dbReference>
<evidence type="ECO:0000256" key="12">
    <source>
        <dbReference type="ARBA" id="ARBA00023286"/>
    </source>
</evidence>
<keyword evidence="23" id="KW-1185">Reference proteome</keyword>
<dbReference type="SMART" id="SM00918">
    <property type="entry name" value="Lig_chan-Glu_bd"/>
    <property type="match status" value="1"/>
</dbReference>
<evidence type="ECO:0000256" key="15">
    <source>
        <dbReference type="PIRSR" id="PIRSR601508-1"/>
    </source>
</evidence>
<evidence type="ECO:0000256" key="1">
    <source>
        <dbReference type="ARBA" id="ARBA00004651"/>
    </source>
</evidence>
<evidence type="ECO:0000256" key="10">
    <source>
        <dbReference type="ARBA" id="ARBA00023180"/>
    </source>
</evidence>
<evidence type="ECO:0000313" key="22">
    <source>
        <dbReference type="EMBL" id="CAH3142976.1"/>
    </source>
</evidence>
<dbReference type="Gene3D" id="3.40.190.10">
    <property type="entry name" value="Periplasmic binding protein-like II"/>
    <property type="match status" value="2"/>
</dbReference>